<protein>
    <recommendedName>
        <fullName evidence="1">YubB ferredoxin-like domain-containing protein</fullName>
    </recommendedName>
</protein>
<evidence type="ECO:0000259" key="1">
    <source>
        <dbReference type="Pfam" id="PF18406"/>
    </source>
</evidence>
<proteinExistence type="predicted"/>
<name>A0A6J5MJ24_9CAUD</name>
<accession>A0A6J5MJ24</accession>
<dbReference type="Gene3D" id="3.30.70.1270">
    <property type="entry name" value="Api92-like domains"/>
    <property type="match status" value="1"/>
</dbReference>
<dbReference type="Pfam" id="PF18406">
    <property type="entry name" value="DUF1281_C"/>
    <property type="match status" value="1"/>
</dbReference>
<dbReference type="EMBL" id="LR796420">
    <property type="protein sequence ID" value="CAB4143599.1"/>
    <property type="molecule type" value="Genomic_DNA"/>
</dbReference>
<dbReference type="SUPFAM" id="SSF160940">
    <property type="entry name" value="Api92-like"/>
    <property type="match status" value="1"/>
</dbReference>
<reference evidence="2" key="1">
    <citation type="submission" date="2020-04" db="EMBL/GenBank/DDBJ databases">
        <authorList>
            <person name="Chiriac C."/>
            <person name="Salcher M."/>
            <person name="Ghai R."/>
            <person name="Kavagutti S V."/>
        </authorList>
    </citation>
    <scope>NUCLEOTIDE SEQUENCE</scope>
</reference>
<evidence type="ECO:0000313" key="2">
    <source>
        <dbReference type="EMBL" id="CAB4143599.1"/>
    </source>
</evidence>
<feature type="domain" description="YubB ferredoxin-like" evidence="1">
    <location>
        <begin position="91"/>
        <end position="162"/>
    </location>
</feature>
<gene>
    <name evidence="2" type="ORF">UFOVP449_229</name>
</gene>
<dbReference type="InterPro" id="IPR041329">
    <property type="entry name" value="YubB_C"/>
</dbReference>
<organism evidence="2">
    <name type="scientific">uncultured Caudovirales phage</name>
    <dbReference type="NCBI Taxonomy" id="2100421"/>
    <lineage>
        <taxon>Viruses</taxon>
        <taxon>Duplodnaviria</taxon>
        <taxon>Heunggongvirae</taxon>
        <taxon>Uroviricota</taxon>
        <taxon>Caudoviricetes</taxon>
        <taxon>Peduoviridae</taxon>
        <taxon>Maltschvirus</taxon>
        <taxon>Maltschvirus maltsch</taxon>
    </lineage>
</organism>
<sequence>MPNFCKNNLQITGSTIQLSEFLNRSMILHTVNGIDTIQLTFEALLPTPDELIKQSALFSGENSEDLIEKYGYADWYSWRTNNWGTKWDAAHTVFIKKSDTEALIEFETAWAPPVNWLQNIAPQFSELRFKLVYSEPGFKFCGMATWDAENGFDDEESDLEWKDQHGNLVEYDFNGLVWKISETGEVIDETEFYPIEYNPYLNKL</sequence>